<dbReference type="GO" id="GO:0070187">
    <property type="term" value="C:shelterin complex"/>
    <property type="evidence" value="ECO:0007669"/>
    <property type="project" value="InterPro"/>
</dbReference>
<sequence>MSHRSYLFNHLQLKPTVVQKNNKKLPTRTILPFEALKLLAPPVRLVSAALWKVMKERDVMQYGIVEEFVTSACDTVPGLLTLKHQAKLTLGLRARLILELCKQPDPKTIAVHMKRIQVPERDIRIQDAVKDFHAFIPVLLTDKAMRMGFFKEVFPVDFGPKYDQELEKLLWDVLGQPQVRTLVNLSSFMSLCSNKTPLIKPVFGLISNDNMPMANTNEEGSENLLTESNTKYTELKEKQIVGSADQAENGGSSGVKRKHIDGDSASDEEDLLIKSRCVEKRITRNLHQINGKCQPTEMPGDSNDDSHCAIWVSCLKSQPKVKVERLLLCSGYDQDKNLPNQRCVSSVTIKHNSTSTQTRRNKASILTLCNFLTFEFDFAEHQDSPGENEDYVADSEDEATKNFKGRLFAKRYCKTKHGTYVPTLREYWKPCAERRTLLGPGSKQR</sequence>
<dbReference type="CDD" id="cd11657">
    <property type="entry name" value="TIN2_N"/>
    <property type="match status" value="1"/>
</dbReference>
<dbReference type="STRING" id="409849.ENSPMGP00000023271"/>
<dbReference type="GO" id="GO:0016233">
    <property type="term" value="P:telomere capping"/>
    <property type="evidence" value="ECO:0007669"/>
    <property type="project" value="InterPro"/>
</dbReference>
<dbReference type="GO" id="GO:0042162">
    <property type="term" value="F:telomeric DNA binding"/>
    <property type="evidence" value="ECO:0007669"/>
    <property type="project" value="TreeGrafter"/>
</dbReference>
<accession>A0A3B4B3Y3</accession>
<name>A0A3B4B3Y3_9GOBI</name>
<reference evidence="3" key="2">
    <citation type="submission" date="2025-09" db="UniProtKB">
        <authorList>
            <consortium name="Ensembl"/>
        </authorList>
    </citation>
    <scope>IDENTIFICATION</scope>
</reference>
<dbReference type="Ensembl" id="ENSPMGT00000024792.1">
    <property type="protein sequence ID" value="ENSPMGP00000023271.1"/>
    <property type="gene ID" value="ENSPMGG00000018802.1"/>
</dbReference>
<dbReference type="Proteomes" id="UP000261520">
    <property type="component" value="Unplaced"/>
</dbReference>
<reference evidence="3" key="1">
    <citation type="submission" date="2025-08" db="UniProtKB">
        <authorList>
            <consortium name="Ensembl"/>
        </authorList>
    </citation>
    <scope>IDENTIFICATION</scope>
</reference>
<dbReference type="PANTHER" id="PTHR15512:SF0">
    <property type="entry name" value="TERF1-INTERACTING NUCLEAR FACTOR 2"/>
    <property type="match status" value="1"/>
</dbReference>
<feature type="domain" description="TERF1-interacting nuclear factor 2 N-terminal" evidence="2">
    <location>
        <begin position="51"/>
        <end position="175"/>
    </location>
</feature>
<dbReference type="Pfam" id="PF14973">
    <property type="entry name" value="TINF2_N"/>
    <property type="match status" value="1"/>
</dbReference>
<dbReference type="GO" id="GO:1904356">
    <property type="term" value="P:regulation of telomere maintenance via telomere lengthening"/>
    <property type="evidence" value="ECO:0007669"/>
    <property type="project" value="TreeGrafter"/>
</dbReference>
<evidence type="ECO:0000313" key="3">
    <source>
        <dbReference type="Ensembl" id="ENSPMGP00000023271.1"/>
    </source>
</evidence>
<dbReference type="InterPro" id="IPR039098">
    <property type="entry name" value="TINF2"/>
</dbReference>
<dbReference type="InterPro" id="IPR029400">
    <property type="entry name" value="TINF2_N"/>
</dbReference>
<evidence type="ECO:0000256" key="1">
    <source>
        <dbReference type="SAM" id="MobiDB-lite"/>
    </source>
</evidence>
<dbReference type="PANTHER" id="PTHR15512">
    <property type="entry name" value="TERF1-INTERACTING NUCLEAR FACTOR 2"/>
    <property type="match status" value="1"/>
</dbReference>
<evidence type="ECO:0000313" key="4">
    <source>
        <dbReference type="Proteomes" id="UP000261520"/>
    </source>
</evidence>
<dbReference type="AlphaFoldDB" id="A0A3B4B3Y3"/>
<protein>
    <recommendedName>
        <fullName evidence="2">TERF1-interacting nuclear factor 2 N-terminal domain-containing protein</fullName>
    </recommendedName>
</protein>
<evidence type="ECO:0000259" key="2">
    <source>
        <dbReference type="Pfam" id="PF14973"/>
    </source>
</evidence>
<keyword evidence="4" id="KW-1185">Reference proteome</keyword>
<feature type="region of interest" description="Disordered" evidence="1">
    <location>
        <begin position="241"/>
        <end position="267"/>
    </location>
</feature>
<organism evidence="3 4">
    <name type="scientific">Periophthalmus magnuspinnatus</name>
    <dbReference type="NCBI Taxonomy" id="409849"/>
    <lineage>
        <taxon>Eukaryota</taxon>
        <taxon>Metazoa</taxon>
        <taxon>Chordata</taxon>
        <taxon>Craniata</taxon>
        <taxon>Vertebrata</taxon>
        <taxon>Euteleostomi</taxon>
        <taxon>Actinopterygii</taxon>
        <taxon>Neopterygii</taxon>
        <taxon>Teleostei</taxon>
        <taxon>Neoteleostei</taxon>
        <taxon>Acanthomorphata</taxon>
        <taxon>Gobiaria</taxon>
        <taxon>Gobiiformes</taxon>
        <taxon>Gobioidei</taxon>
        <taxon>Gobiidae</taxon>
        <taxon>Oxudercinae</taxon>
        <taxon>Periophthalmus</taxon>
    </lineage>
</organism>
<proteinExistence type="predicted"/>